<protein>
    <submittedName>
        <fullName evidence="1">Uncharacterized protein</fullName>
    </submittedName>
</protein>
<dbReference type="EnsemblMetazoa" id="ACOM031348-RA">
    <property type="protein sequence ID" value="ACOM031348-PA.1"/>
    <property type="gene ID" value="ACOM031348"/>
</dbReference>
<proteinExistence type="predicted"/>
<sequence>MWTSRNRLKFRFSETIRLWKKVSRSNTTSWLSLSDRWASSGSSQNTSSGSTVSRLWLRSSRVSVRMSWNVLFRTSCSWLCDRSSHSSRSQPLKIKLFSESNQYGRGYSDEKSMSAASCTTVTPCRLVPCSGNEPLTPHNHDTGHDSTALPHYKRMLIIDTSTTIIVIK</sequence>
<dbReference type="Proteomes" id="UP000075882">
    <property type="component" value="Unassembled WGS sequence"/>
</dbReference>
<name>A0A8W7PGG9_ANOCL</name>
<reference evidence="1" key="1">
    <citation type="submission" date="2022-08" db="UniProtKB">
        <authorList>
            <consortium name="EnsemblMetazoa"/>
        </authorList>
    </citation>
    <scope>IDENTIFICATION</scope>
</reference>
<accession>A0A8W7PGG9</accession>
<organism evidence="1">
    <name type="scientific">Anopheles coluzzii</name>
    <name type="common">African malaria mosquito</name>
    <dbReference type="NCBI Taxonomy" id="1518534"/>
    <lineage>
        <taxon>Eukaryota</taxon>
        <taxon>Metazoa</taxon>
        <taxon>Ecdysozoa</taxon>
        <taxon>Arthropoda</taxon>
        <taxon>Hexapoda</taxon>
        <taxon>Insecta</taxon>
        <taxon>Pterygota</taxon>
        <taxon>Neoptera</taxon>
        <taxon>Endopterygota</taxon>
        <taxon>Diptera</taxon>
        <taxon>Nematocera</taxon>
        <taxon>Culicoidea</taxon>
        <taxon>Culicidae</taxon>
        <taxon>Anophelinae</taxon>
        <taxon>Anopheles</taxon>
    </lineage>
</organism>
<dbReference type="AlphaFoldDB" id="A0A8W7PGG9"/>
<evidence type="ECO:0000313" key="1">
    <source>
        <dbReference type="EnsemblMetazoa" id="ACOM031348-PA.1"/>
    </source>
</evidence>